<keyword evidence="4" id="KW-0460">Magnesium</keyword>
<gene>
    <name evidence="7" type="ORF">SAMN02745110_00162</name>
</gene>
<feature type="domain" description="Nudix hydrolase" evidence="6">
    <location>
        <begin position="49"/>
        <end position="180"/>
    </location>
</feature>
<name>A0A1T4K4Y5_9FIRM</name>
<dbReference type="EMBL" id="FUXA01000003">
    <property type="protein sequence ID" value="SJZ37466.1"/>
    <property type="molecule type" value="Genomic_DNA"/>
</dbReference>
<dbReference type="AlphaFoldDB" id="A0A1T4K4Y5"/>
<evidence type="ECO:0000256" key="5">
    <source>
        <dbReference type="RuleBase" id="RU003476"/>
    </source>
</evidence>
<dbReference type="PANTHER" id="PTHR42904">
    <property type="entry name" value="NUDIX HYDROLASE, NUDC SUBFAMILY"/>
    <property type="match status" value="1"/>
</dbReference>
<dbReference type="PROSITE" id="PS00893">
    <property type="entry name" value="NUDIX_BOX"/>
    <property type="match status" value="1"/>
</dbReference>
<dbReference type="InterPro" id="IPR050241">
    <property type="entry name" value="NAD-cap_RNA_hydrolase_NudC"/>
</dbReference>
<sequence length="187" mass="21579">MEFKGIVKKDQGRFITRYDLTYKTEDGFDKVYEMISRDNDIKSFEELHDRPADAVVLIMHSEDGERILINKEFRLAPGEWVFNFPAGLIDPGEDYKMAAERELREETGLQLVEIEDVIAESYSAVGFSNEKNICVVGCCRGEITGSDSSLEEIEAGWYTRDEVRELLKTEKFAARTQAYCYMWVKTK</sequence>
<evidence type="ECO:0000313" key="7">
    <source>
        <dbReference type="EMBL" id="SJZ37466.1"/>
    </source>
</evidence>
<comment type="similarity">
    <text evidence="5">Belongs to the Nudix hydrolase family.</text>
</comment>
<dbReference type="InterPro" id="IPR020476">
    <property type="entry name" value="Nudix_hydrolase"/>
</dbReference>
<evidence type="ECO:0000256" key="4">
    <source>
        <dbReference type="ARBA" id="ARBA00022842"/>
    </source>
</evidence>
<dbReference type="GO" id="GO:0046872">
    <property type="term" value="F:metal ion binding"/>
    <property type="evidence" value="ECO:0007669"/>
    <property type="project" value="UniProtKB-KW"/>
</dbReference>
<dbReference type="RefSeq" id="WP_078785844.1">
    <property type="nucleotide sequence ID" value="NZ_FMTO01000002.1"/>
</dbReference>
<dbReference type="InterPro" id="IPR015797">
    <property type="entry name" value="NUDIX_hydrolase-like_dom_sf"/>
</dbReference>
<evidence type="ECO:0000256" key="2">
    <source>
        <dbReference type="ARBA" id="ARBA00022723"/>
    </source>
</evidence>
<comment type="cofactor">
    <cofactor evidence="1">
        <name>Mg(2+)</name>
        <dbReference type="ChEBI" id="CHEBI:18420"/>
    </cofactor>
</comment>
<keyword evidence="8" id="KW-1185">Reference proteome</keyword>
<dbReference type="Gene3D" id="3.90.79.10">
    <property type="entry name" value="Nucleoside Triphosphate Pyrophosphohydrolase"/>
    <property type="match status" value="1"/>
</dbReference>
<accession>A0A1T4K4Y5</accession>
<dbReference type="GO" id="GO:0035529">
    <property type="term" value="F:NADH pyrophosphatase activity"/>
    <property type="evidence" value="ECO:0007669"/>
    <property type="project" value="TreeGrafter"/>
</dbReference>
<evidence type="ECO:0000313" key="8">
    <source>
        <dbReference type="Proteomes" id="UP000189857"/>
    </source>
</evidence>
<keyword evidence="3 5" id="KW-0378">Hydrolase</keyword>
<dbReference type="GO" id="GO:0005829">
    <property type="term" value="C:cytosol"/>
    <property type="evidence" value="ECO:0007669"/>
    <property type="project" value="TreeGrafter"/>
</dbReference>
<dbReference type="Proteomes" id="UP000189857">
    <property type="component" value="Unassembled WGS sequence"/>
</dbReference>
<dbReference type="InterPro" id="IPR020084">
    <property type="entry name" value="NUDIX_hydrolase_CS"/>
</dbReference>
<organism evidence="7 8">
    <name type="scientific">Eubacterium ruminantium</name>
    <dbReference type="NCBI Taxonomy" id="42322"/>
    <lineage>
        <taxon>Bacteria</taxon>
        <taxon>Bacillati</taxon>
        <taxon>Bacillota</taxon>
        <taxon>Clostridia</taxon>
        <taxon>Eubacteriales</taxon>
        <taxon>Eubacteriaceae</taxon>
        <taxon>Eubacterium</taxon>
    </lineage>
</organism>
<dbReference type="GO" id="GO:0006742">
    <property type="term" value="P:NADP+ catabolic process"/>
    <property type="evidence" value="ECO:0007669"/>
    <property type="project" value="TreeGrafter"/>
</dbReference>
<reference evidence="7 8" key="1">
    <citation type="submission" date="2017-02" db="EMBL/GenBank/DDBJ databases">
        <authorList>
            <person name="Peterson S.W."/>
        </authorList>
    </citation>
    <scope>NUCLEOTIDE SEQUENCE [LARGE SCALE GENOMIC DNA]</scope>
    <source>
        <strain evidence="7 8">ATCC 17233</strain>
    </source>
</reference>
<proteinExistence type="inferred from homology"/>
<keyword evidence="2" id="KW-0479">Metal-binding</keyword>
<dbReference type="OrthoDB" id="9788922at2"/>
<dbReference type="GO" id="GO:0019677">
    <property type="term" value="P:NAD+ catabolic process"/>
    <property type="evidence" value="ECO:0007669"/>
    <property type="project" value="TreeGrafter"/>
</dbReference>
<dbReference type="CDD" id="cd03424">
    <property type="entry name" value="NUDIX_ADPRase_Nudt5_UGPPase_Nudt14"/>
    <property type="match status" value="1"/>
</dbReference>
<evidence type="ECO:0000259" key="6">
    <source>
        <dbReference type="PROSITE" id="PS51462"/>
    </source>
</evidence>
<dbReference type="Pfam" id="PF00293">
    <property type="entry name" value="NUDIX"/>
    <property type="match status" value="1"/>
</dbReference>
<protein>
    <submittedName>
        <fullName evidence="7">ADP-ribose pyrophosphatase</fullName>
    </submittedName>
</protein>
<dbReference type="SUPFAM" id="SSF55811">
    <property type="entry name" value="Nudix"/>
    <property type="match status" value="1"/>
</dbReference>
<dbReference type="PROSITE" id="PS51462">
    <property type="entry name" value="NUDIX"/>
    <property type="match status" value="1"/>
</dbReference>
<evidence type="ECO:0000256" key="3">
    <source>
        <dbReference type="ARBA" id="ARBA00022801"/>
    </source>
</evidence>
<dbReference type="InterPro" id="IPR000086">
    <property type="entry name" value="NUDIX_hydrolase_dom"/>
</dbReference>
<evidence type="ECO:0000256" key="1">
    <source>
        <dbReference type="ARBA" id="ARBA00001946"/>
    </source>
</evidence>
<dbReference type="PANTHER" id="PTHR42904:SF1">
    <property type="entry name" value="NUCLEOSIDE DIPHOSPHATE-LINKED MOIETY X MOTIF 17"/>
    <property type="match status" value="1"/>
</dbReference>
<dbReference type="PRINTS" id="PR00502">
    <property type="entry name" value="NUDIXFAMILY"/>
</dbReference>